<reference evidence="1" key="1">
    <citation type="journal article" date="2020" name="Stud. Mycol.">
        <title>101 Dothideomycetes genomes: a test case for predicting lifestyles and emergence of pathogens.</title>
        <authorList>
            <person name="Haridas S."/>
            <person name="Albert R."/>
            <person name="Binder M."/>
            <person name="Bloem J."/>
            <person name="Labutti K."/>
            <person name="Salamov A."/>
            <person name="Andreopoulos B."/>
            <person name="Baker S."/>
            <person name="Barry K."/>
            <person name="Bills G."/>
            <person name="Bluhm B."/>
            <person name="Cannon C."/>
            <person name="Castanera R."/>
            <person name="Culley D."/>
            <person name="Daum C."/>
            <person name="Ezra D."/>
            <person name="Gonzalez J."/>
            <person name="Henrissat B."/>
            <person name="Kuo A."/>
            <person name="Liang C."/>
            <person name="Lipzen A."/>
            <person name="Lutzoni F."/>
            <person name="Magnuson J."/>
            <person name="Mondo S."/>
            <person name="Nolan M."/>
            <person name="Ohm R."/>
            <person name="Pangilinan J."/>
            <person name="Park H.-J."/>
            <person name="Ramirez L."/>
            <person name="Alfaro M."/>
            <person name="Sun H."/>
            <person name="Tritt A."/>
            <person name="Yoshinaga Y."/>
            <person name="Zwiers L.-H."/>
            <person name="Turgeon B."/>
            <person name="Goodwin S."/>
            <person name="Spatafora J."/>
            <person name="Crous P."/>
            <person name="Grigoriev I."/>
        </authorList>
    </citation>
    <scope>NUCLEOTIDE SEQUENCE</scope>
    <source>
        <strain evidence="1">CBS 113818</strain>
    </source>
</reference>
<evidence type="ECO:0000313" key="2">
    <source>
        <dbReference type="Proteomes" id="UP000799424"/>
    </source>
</evidence>
<dbReference type="EMBL" id="MU006223">
    <property type="protein sequence ID" value="KAF2827771.1"/>
    <property type="molecule type" value="Genomic_DNA"/>
</dbReference>
<gene>
    <name evidence="1" type="ORF">CC86DRAFT_380782</name>
</gene>
<dbReference type="OrthoDB" id="1896086at2759"/>
<organism evidence="1 2">
    <name type="scientific">Ophiobolus disseminans</name>
    <dbReference type="NCBI Taxonomy" id="1469910"/>
    <lineage>
        <taxon>Eukaryota</taxon>
        <taxon>Fungi</taxon>
        <taxon>Dikarya</taxon>
        <taxon>Ascomycota</taxon>
        <taxon>Pezizomycotina</taxon>
        <taxon>Dothideomycetes</taxon>
        <taxon>Pleosporomycetidae</taxon>
        <taxon>Pleosporales</taxon>
        <taxon>Pleosporineae</taxon>
        <taxon>Phaeosphaeriaceae</taxon>
        <taxon>Ophiobolus</taxon>
    </lineage>
</organism>
<dbReference type="Proteomes" id="UP000799424">
    <property type="component" value="Unassembled WGS sequence"/>
</dbReference>
<dbReference type="AlphaFoldDB" id="A0A6A7A3A3"/>
<name>A0A6A7A3A3_9PLEO</name>
<keyword evidence="2" id="KW-1185">Reference proteome</keyword>
<sequence>MANDPSRANTDGTAGSGAEFKTPEFYFETDCSAEDINAAKYKIVAGRTGEYWKLTADSTGDLGKHDRQLAGNKQPNMEPLYQPRASVSLEIYRRIFNKRSILALISVVRVEGKISVGYKKFVFEIYLDVINVVVKNPKVSFVSLALVFGYLYSLGLQIALEESLIKGLEPLLEHRVGRMAYETGISSEP</sequence>
<evidence type="ECO:0000313" key="1">
    <source>
        <dbReference type="EMBL" id="KAF2827771.1"/>
    </source>
</evidence>
<proteinExistence type="predicted"/>
<protein>
    <submittedName>
        <fullName evidence="1">Uncharacterized protein</fullName>
    </submittedName>
</protein>
<accession>A0A6A7A3A3</accession>